<dbReference type="Gene3D" id="3.30.700.10">
    <property type="entry name" value="Glycoprotein, Type 4 Pilin"/>
    <property type="match status" value="1"/>
</dbReference>
<dbReference type="SUPFAM" id="SSF54523">
    <property type="entry name" value="Pili subunits"/>
    <property type="match status" value="1"/>
</dbReference>
<gene>
    <name evidence="4" type="ORF">DCCM_4526</name>
</gene>
<dbReference type="RefSeq" id="WP_104373474.1">
    <property type="nucleotide sequence ID" value="NZ_BFAV01000162.1"/>
</dbReference>
<proteinExistence type="predicted"/>
<evidence type="ECO:0000259" key="3">
    <source>
        <dbReference type="Pfam" id="PF08334"/>
    </source>
</evidence>
<dbReference type="Pfam" id="PF08334">
    <property type="entry name" value="T2SSG"/>
    <property type="match status" value="1"/>
</dbReference>
<protein>
    <submittedName>
        <fullName evidence="4">Type IV pilin PilA</fullName>
    </submittedName>
</protein>
<dbReference type="Pfam" id="PF07963">
    <property type="entry name" value="N_methyl"/>
    <property type="match status" value="1"/>
</dbReference>
<evidence type="ECO:0000256" key="1">
    <source>
        <dbReference type="ARBA" id="ARBA00022481"/>
    </source>
</evidence>
<dbReference type="InterPro" id="IPR045584">
    <property type="entry name" value="Pilin-like"/>
</dbReference>
<dbReference type="InterPro" id="IPR013545">
    <property type="entry name" value="T2SS_protein-GspG_C"/>
</dbReference>
<organism evidence="4 5">
    <name type="scientific">Desulfocucumis palustris</name>
    <dbReference type="NCBI Taxonomy" id="1898651"/>
    <lineage>
        <taxon>Bacteria</taxon>
        <taxon>Bacillati</taxon>
        <taxon>Bacillota</taxon>
        <taxon>Clostridia</taxon>
        <taxon>Eubacteriales</taxon>
        <taxon>Desulfocucumaceae</taxon>
        <taxon>Desulfocucumis</taxon>
    </lineage>
</organism>
<keyword evidence="2" id="KW-0812">Transmembrane</keyword>
<accession>A0A2L2XI86</accession>
<sequence>MAPVGIKKAVNNGFTLLEVMVVIGIIGIMASIIMSTSVQQVEKSRSKKTQADLKTMKGALDIYAMEEGRGKYPAEPDQVIAAMEGQGVAWEACRDGWDQPYAYYVNAEKTKYYLLSPGSGGEAETDDDIFVSEKQNPIRDYPPSIGAYEKICASD</sequence>
<dbReference type="AlphaFoldDB" id="A0A2L2XI86"/>
<dbReference type="NCBIfam" id="TIGR02532">
    <property type="entry name" value="IV_pilin_GFxxxE"/>
    <property type="match status" value="1"/>
</dbReference>
<dbReference type="InterPro" id="IPR012902">
    <property type="entry name" value="N_methyl_site"/>
</dbReference>
<keyword evidence="5" id="KW-1185">Reference proteome</keyword>
<dbReference type="GO" id="GO:0015628">
    <property type="term" value="P:protein secretion by the type II secretion system"/>
    <property type="evidence" value="ECO:0007669"/>
    <property type="project" value="InterPro"/>
</dbReference>
<dbReference type="InterPro" id="IPR000983">
    <property type="entry name" value="Bac_GSPG_pilin"/>
</dbReference>
<evidence type="ECO:0000256" key="2">
    <source>
        <dbReference type="SAM" id="Phobius"/>
    </source>
</evidence>
<feature type="transmembrane region" description="Helical" evidence="2">
    <location>
        <begin position="20"/>
        <end position="38"/>
    </location>
</feature>
<keyword evidence="2" id="KW-1133">Transmembrane helix</keyword>
<evidence type="ECO:0000313" key="5">
    <source>
        <dbReference type="Proteomes" id="UP000239549"/>
    </source>
</evidence>
<feature type="domain" description="Type II secretion system protein GspG C-terminal" evidence="3">
    <location>
        <begin position="38"/>
        <end position="127"/>
    </location>
</feature>
<keyword evidence="1" id="KW-0488">Methylation</keyword>
<dbReference type="GO" id="GO:0015627">
    <property type="term" value="C:type II protein secretion system complex"/>
    <property type="evidence" value="ECO:0007669"/>
    <property type="project" value="InterPro"/>
</dbReference>
<dbReference type="Proteomes" id="UP000239549">
    <property type="component" value="Unassembled WGS sequence"/>
</dbReference>
<reference evidence="5" key="1">
    <citation type="submission" date="2018-02" db="EMBL/GenBank/DDBJ databases">
        <title>Genome sequence of Desulfocucumis palustris strain NAW-5.</title>
        <authorList>
            <person name="Watanabe M."/>
            <person name="Kojima H."/>
            <person name="Fukui M."/>
        </authorList>
    </citation>
    <scope>NUCLEOTIDE SEQUENCE [LARGE SCALE GENOMIC DNA]</scope>
    <source>
        <strain evidence="5">NAW-5</strain>
    </source>
</reference>
<evidence type="ECO:0000313" key="4">
    <source>
        <dbReference type="EMBL" id="GBF35403.1"/>
    </source>
</evidence>
<comment type="caution">
    <text evidence="4">The sequence shown here is derived from an EMBL/GenBank/DDBJ whole genome shotgun (WGS) entry which is preliminary data.</text>
</comment>
<name>A0A2L2XI86_9FIRM</name>
<dbReference type="EMBL" id="BFAV01000162">
    <property type="protein sequence ID" value="GBF35403.1"/>
    <property type="molecule type" value="Genomic_DNA"/>
</dbReference>
<keyword evidence="2" id="KW-0472">Membrane</keyword>
<dbReference type="PRINTS" id="PR00813">
    <property type="entry name" value="BCTERIALGSPG"/>
</dbReference>
<dbReference type="OrthoDB" id="9795612at2"/>